<comment type="caution">
    <text evidence="3">The sequence shown here is derived from an EMBL/GenBank/DDBJ whole genome shotgun (WGS) entry which is preliminary data.</text>
</comment>
<dbReference type="Gene3D" id="3.20.20.30">
    <property type="entry name" value="Luciferase-like domain"/>
    <property type="match status" value="1"/>
</dbReference>
<evidence type="ECO:0000259" key="2">
    <source>
        <dbReference type="Pfam" id="PF00296"/>
    </source>
</evidence>
<dbReference type="InterPro" id="IPR036661">
    <property type="entry name" value="Luciferase-like_sf"/>
</dbReference>
<gene>
    <name evidence="3" type="ORF">RB614_11480</name>
</gene>
<proteinExistence type="predicted"/>
<dbReference type="EMBL" id="JAVHUY010000009">
    <property type="protein sequence ID" value="MDQ7905143.1"/>
    <property type="molecule type" value="Genomic_DNA"/>
</dbReference>
<dbReference type="Proteomes" id="UP001230908">
    <property type="component" value="Unassembled WGS sequence"/>
</dbReference>
<organism evidence="3 4">
    <name type="scientific">Phytohabitans maris</name>
    <dbReference type="NCBI Taxonomy" id="3071409"/>
    <lineage>
        <taxon>Bacteria</taxon>
        <taxon>Bacillati</taxon>
        <taxon>Actinomycetota</taxon>
        <taxon>Actinomycetes</taxon>
        <taxon>Micromonosporales</taxon>
        <taxon>Micromonosporaceae</taxon>
    </lineage>
</organism>
<dbReference type="InterPro" id="IPR011251">
    <property type="entry name" value="Luciferase-like_dom"/>
</dbReference>
<dbReference type="InterPro" id="IPR050564">
    <property type="entry name" value="F420-G6PD/mer"/>
</dbReference>
<dbReference type="EC" id="1.-.-.-" evidence="3"/>
<accession>A0ABU0ZDM7</accession>
<name>A0ABU0ZDM7_9ACTN</name>
<feature type="domain" description="Luciferase-like" evidence="2">
    <location>
        <begin position="14"/>
        <end position="227"/>
    </location>
</feature>
<dbReference type="PANTHER" id="PTHR43244:SF1">
    <property type="entry name" value="5,10-METHYLENETETRAHYDROMETHANOPTERIN REDUCTASE"/>
    <property type="match status" value="1"/>
</dbReference>
<keyword evidence="4" id="KW-1185">Reference proteome</keyword>
<evidence type="ECO:0000313" key="3">
    <source>
        <dbReference type="EMBL" id="MDQ7905143.1"/>
    </source>
</evidence>
<reference evidence="3 4" key="1">
    <citation type="submission" date="2023-08" db="EMBL/GenBank/DDBJ databases">
        <title>Phytohabitans sansha sp. nov., isolated from marine sediment.</title>
        <authorList>
            <person name="Zhao Y."/>
            <person name="Yi K."/>
        </authorList>
    </citation>
    <scope>NUCLEOTIDE SEQUENCE [LARGE SCALE GENOMIC DNA]</scope>
    <source>
        <strain evidence="3 4">ZYX-F-186</strain>
    </source>
</reference>
<dbReference type="Pfam" id="PF00296">
    <property type="entry name" value="Bac_luciferase"/>
    <property type="match status" value="1"/>
</dbReference>
<dbReference type="GO" id="GO:0016491">
    <property type="term" value="F:oxidoreductase activity"/>
    <property type="evidence" value="ECO:0007669"/>
    <property type="project" value="UniProtKB-KW"/>
</dbReference>
<dbReference type="PANTHER" id="PTHR43244">
    <property type="match status" value="1"/>
</dbReference>
<dbReference type="CDD" id="cd01097">
    <property type="entry name" value="Tetrahydromethanopterin_reductase"/>
    <property type="match status" value="1"/>
</dbReference>
<keyword evidence="1 3" id="KW-0560">Oxidoreductase</keyword>
<sequence length="289" mass="30526">MADYGHPLRFAANVVPSAQDASRIVALARVAERAGLDLVTFQDHPYQPAFLDTWTLLSYVAARTDTIHLAGNVHPVPLRPPAVLAQAAASLDLLSGGRLELALGAGGFMDAVASMGGPRRSPGAAVEALDEAVQIIRACWDTGTRGAIRIAGRHYRVDGLRRGPAPAHDIAIWVGAYRPRMLRLVGRAADGWLPSLPRLADAGQLAEGNAIIDEAATAAGRSPRDIVRLLNLGRPAPAEQLAELALGHGTSVFTVMANSPYDVERFAAETAPAVRELVGASRPAERLRG</sequence>
<protein>
    <submittedName>
        <fullName evidence="3">LLM class flavin-dependent oxidoreductase</fullName>
        <ecNumber evidence="3">1.-.-.-</ecNumber>
    </submittedName>
</protein>
<evidence type="ECO:0000256" key="1">
    <source>
        <dbReference type="ARBA" id="ARBA00023002"/>
    </source>
</evidence>
<evidence type="ECO:0000313" key="4">
    <source>
        <dbReference type="Proteomes" id="UP001230908"/>
    </source>
</evidence>
<dbReference type="SUPFAM" id="SSF51679">
    <property type="entry name" value="Bacterial luciferase-like"/>
    <property type="match status" value="1"/>
</dbReference>
<dbReference type="RefSeq" id="WP_308712417.1">
    <property type="nucleotide sequence ID" value="NZ_JAVHUY010000009.1"/>
</dbReference>